<organism evidence="2 3">
    <name type="scientific">Planotetraspora phitsanulokensis</name>
    <dbReference type="NCBI Taxonomy" id="575192"/>
    <lineage>
        <taxon>Bacteria</taxon>
        <taxon>Bacillati</taxon>
        <taxon>Actinomycetota</taxon>
        <taxon>Actinomycetes</taxon>
        <taxon>Streptosporangiales</taxon>
        <taxon>Streptosporangiaceae</taxon>
        <taxon>Planotetraspora</taxon>
    </lineage>
</organism>
<keyword evidence="3" id="KW-1185">Reference proteome</keyword>
<comment type="caution">
    <text evidence="2">The sequence shown here is derived from an EMBL/GenBank/DDBJ whole genome shotgun (WGS) entry which is preliminary data.</text>
</comment>
<accession>A0A8J3UA29</accession>
<evidence type="ECO:0000313" key="2">
    <source>
        <dbReference type="EMBL" id="GII38759.1"/>
    </source>
</evidence>
<protein>
    <recommendedName>
        <fullName evidence="1">Tetratrico peptide repeat group 5 domain-containing protein</fullName>
    </recommendedName>
</protein>
<dbReference type="Proteomes" id="UP000622547">
    <property type="component" value="Unassembled WGS sequence"/>
</dbReference>
<feature type="domain" description="Tetratrico peptide repeat group 5" evidence="1">
    <location>
        <begin position="33"/>
        <end position="75"/>
    </location>
</feature>
<gene>
    <name evidence="2" type="ORF">Pph01_37620</name>
</gene>
<evidence type="ECO:0000259" key="1">
    <source>
        <dbReference type="Pfam" id="PF12688"/>
    </source>
</evidence>
<reference evidence="2 3" key="1">
    <citation type="submission" date="2021-01" db="EMBL/GenBank/DDBJ databases">
        <title>Whole genome shotgun sequence of Planotetraspora phitsanulokensis NBRC 104273.</title>
        <authorList>
            <person name="Komaki H."/>
            <person name="Tamura T."/>
        </authorList>
    </citation>
    <scope>NUCLEOTIDE SEQUENCE [LARGE SCALE GENOMIC DNA]</scope>
    <source>
        <strain evidence="2 3">NBRC 104273</strain>
    </source>
</reference>
<name>A0A8J3UA29_9ACTN</name>
<dbReference type="InterPro" id="IPR041656">
    <property type="entry name" value="TPR_5"/>
</dbReference>
<dbReference type="EMBL" id="BOOP01000017">
    <property type="protein sequence ID" value="GII38759.1"/>
    <property type="molecule type" value="Genomic_DNA"/>
</dbReference>
<dbReference type="Pfam" id="PF12688">
    <property type="entry name" value="TPR_5"/>
    <property type="match status" value="1"/>
</dbReference>
<evidence type="ECO:0000313" key="3">
    <source>
        <dbReference type="Proteomes" id="UP000622547"/>
    </source>
</evidence>
<proteinExistence type="predicted"/>
<sequence length="79" mass="9042">MIRVTERVTEPLDEGWERRLAEVRASIDRRDEAEFLALALVGTGHEREAVSLALGAPAPHLPRYQRSLANYAWLLMEDR</sequence>
<dbReference type="AlphaFoldDB" id="A0A8J3UA29"/>